<gene>
    <name evidence="1" type="ORF">GCM10011614_35620</name>
</gene>
<evidence type="ECO:0000313" key="1">
    <source>
        <dbReference type="EMBL" id="GGZ18168.1"/>
    </source>
</evidence>
<protein>
    <submittedName>
        <fullName evidence="1">Uncharacterized protein</fullName>
    </submittedName>
</protein>
<reference evidence="1" key="1">
    <citation type="journal article" date="2014" name="Int. J. Syst. Evol. Microbiol.">
        <title>Complete genome sequence of Corynebacterium casei LMG S-19264T (=DSM 44701T), isolated from a smear-ripened cheese.</title>
        <authorList>
            <consortium name="US DOE Joint Genome Institute (JGI-PGF)"/>
            <person name="Walter F."/>
            <person name="Albersmeier A."/>
            <person name="Kalinowski J."/>
            <person name="Ruckert C."/>
        </authorList>
    </citation>
    <scope>NUCLEOTIDE SEQUENCE</scope>
    <source>
        <strain evidence="1">KCTC 32255</strain>
    </source>
</reference>
<dbReference type="AlphaFoldDB" id="A0A918PPI5"/>
<organism evidence="1 2">
    <name type="scientific">Novosphingobium colocasiae</name>
    <dbReference type="NCBI Taxonomy" id="1256513"/>
    <lineage>
        <taxon>Bacteria</taxon>
        <taxon>Pseudomonadati</taxon>
        <taxon>Pseudomonadota</taxon>
        <taxon>Alphaproteobacteria</taxon>
        <taxon>Sphingomonadales</taxon>
        <taxon>Sphingomonadaceae</taxon>
        <taxon>Novosphingobium</taxon>
    </lineage>
</organism>
<sequence length="158" mass="18095">MVLTVKAYDVFGPQFPQDLNLFVKDLSASGKIHAERLVFNMVPAAANAQREAPTRKTTDICRLPCDERDLPLWQDDDAGDEFDLFCNARKISEESQGILIRNILIKSRVRQRQWRIAVFLNSTKNMIVHQEMMKIQTFGFQAESPNSIGITPQLKSWI</sequence>
<keyword evidence="2" id="KW-1185">Reference proteome</keyword>
<comment type="caution">
    <text evidence="1">The sequence shown here is derived from an EMBL/GenBank/DDBJ whole genome shotgun (WGS) entry which is preliminary data.</text>
</comment>
<proteinExistence type="predicted"/>
<evidence type="ECO:0000313" key="2">
    <source>
        <dbReference type="Proteomes" id="UP000648075"/>
    </source>
</evidence>
<name>A0A918PPI5_9SPHN</name>
<dbReference type="Proteomes" id="UP000648075">
    <property type="component" value="Unassembled WGS sequence"/>
</dbReference>
<dbReference type="EMBL" id="BMZA01000049">
    <property type="protein sequence ID" value="GGZ18168.1"/>
    <property type="molecule type" value="Genomic_DNA"/>
</dbReference>
<reference evidence="1" key="2">
    <citation type="submission" date="2020-09" db="EMBL/GenBank/DDBJ databases">
        <authorList>
            <person name="Sun Q."/>
            <person name="Kim S."/>
        </authorList>
    </citation>
    <scope>NUCLEOTIDE SEQUENCE</scope>
    <source>
        <strain evidence="1">KCTC 32255</strain>
    </source>
</reference>
<accession>A0A918PPI5</accession>